<comment type="pathway">
    <text evidence="1">Amino-acid biosynthesis; L-histidine biosynthesis; L-histidine from 5-phospho-alpha-D-ribose 1-diphosphate: step 5/9.</text>
</comment>
<organism evidence="12 13">
    <name type="scientific">Pedobacter boryungensis</name>
    <dbReference type="NCBI Taxonomy" id="869962"/>
    <lineage>
        <taxon>Bacteria</taxon>
        <taxon>Pseudomonadati</taxon>
        <taxon>Bacteroidota</taxon>
        <taxon>Sphingobacteriia</taxon>
        <taxon>Sphingobacteriales</taxon>
        <taxon>Sphingobacteriaceae</taxon>
        <taxon>Pedobacter</taxon>
    </lineage>
</organism>
<evidence type="ECO:0000256" key="9">
    <source>
        <dbReference type="ARBA" id="ARBA00030264"/>
    </source>
</evidence>
<evidence type="ECO:0000256" key="7">
    <source>
        <dbReference type="ARBA" id="ARBA00023239"/>
    </source>
</evidence>
<dbReference type="InterPro" id="IPR050064">
    <property type="entry name" value="IGPS_HisA/HisF"/>
</dbReference>
<proteinExistence type="inferred from homology"/>
<evidence type="ECO:0000256" key="4">
    <source>
        <dbReference type="ARBA" id="ARBA00012809"/>
    </source>
</evidence>
<dbReference type="SUPFAM" id="SSF51366">
    <property type="entry name" value="Ribulose-phoshate binding barrel"/>
    <property type="match status" value="1"/>
</dbReference>
<dbReference type="InterPro" id="IPR004651">
    <property type="entry name" value="HisF"/>
</dbReference>
<comment type="subunit">
    <text evidence="3">Heterodimer of HisH and HisF.</text>
</comment>
<comment type="similarity">
    <text evidence="2 11">Belongs to the HisA/HisF family.</text>
</comment>
<dbReference type="Proteomes" id="UP000762110">
    <property type="component" value="Unassembled WGS sequence"/>
</dbReference>
<keyword evidence="7 12" id="KW-0456">Lyase</keyword>
<dbReference type="PANTHER" id="PTHR21235:SF2">
    <property type="entry name" value="IMIDAZOLE GLYCEROL PHOSPHATE SYNTHASE HISHF"/>
    <property type="match status" value="1"/>
</dbReference>
<dbReference type="InterPro" id="IPR013785">
    <property type="entry name" value="Aldolase_TIM"/>
</dbReference>
<sequence>MSKKRLIARIDVKNEFVIKGIHLEGLRKVGDPFELARRYYHDGIDEIIFMDAVASLYGRNNLFHIIEQACKEVFVPITIGGGIRSINDIEMALKSGADKISLNTQAIKTPNIITEASRIYGSQCIVGSIEAKRKGNSWEAYVDNGREETGIDAIEWACKLEQLGAGELMVTSIDQEGTKRGFEIPLIEKIAAKVSIPVIASGGAGNPSHVANLCKQTKVSAVAIAAILHYNSFTVGDIKKAMDADGIKVRI</sequence>
<evidence type="ECO:0000256" key="8">
    <source>
        <dbReference type="ARBA" id="ARBA00025475"/>
    </source>
</evidence>
<accession>A0ABX2DI28</accession>
<comment type="caution">
    <text evidence="12">The sequence shown here is derived from an EMBL/GenBank/DDBJ whole genome shotgun (WGS) entry which is preliminary data.</text>
</comment>
<evidence type="ECO:0000256" key="6">
    <source>
        <dbReference type="ARBA" id="ARBA00023102"/>
    </source>
</evidence>
<dbReference type="InterPro" id="IPR006062">
    <property type="entry name" value="His_biosynth"/>
</dbReference>
<dbReference type="GO" id="GO:0016829">
    <property type="term" value="F:lyase activity"/>
    <property type="evidence" value="ECO:0007669"/>
    <property type="project" value="UniProtKB-KW"/>
</dbReference>
<dbReference type="InterPro" id="IPR011060">
    <property type="entry name" value="RibuloseP-bd_barrel"/>
</dbReference>
<evidence type="ECO:0000256" key="11">
    <source>
        <dbReference type="RuleBase" id="RU003657"/>
    </source>
</evidence>
<dbReference type="Pfam" id="PF00977">
    <property type="entry name" value="His_biosynth"/>
    <property type="match status" value="1"/>
</dbReference>
<evidence type="ECO:0000256" key="10">
    <source>
        <dbReference type="ARBA" id="ARBA00047838"/>
    </source>
</evidence>
<dbReference type="EC" id="4.3.2.10" evidence="4"/>
<evidence type="ECO:0000313" key="13">
    <source>
        <dbReference type="Proteomes" id="UP000762110"/>
    </source>
</evidence>
<comment type="catalytic activity">
    <reaction evidence="10">
        <text>5-[(5-phospho-1-deoxy-D-ribulos-1-ylimino)methylamino]-1-(5-phospho-beta-D-ribosyl)imidazole-4-carboxamide + L-glutamine = D-erythro-1-(imidazol-4-yl)glycerol 3-phosphate + 5-amino-1-(5-phospho-beta-D-ribosyl)imidazole-4-carboxamide + L-glutamate + H(+)</text>
        <dbReference type="Rhea" id="RHEA:24793"/>
        <dbReference type="ChEBI" id="CHEBI:15378"/>
        <dbReference type="ChEBI" id="CHEBI:29985"/>
        <dbReference type="ChEBI" id="CHEBI:58278"/>
        <dbReference type="ChEBI" id="CHEBI:58359"/>
        <dbReference type="ChEBI" id="CHEBI:58475"/>
        <dbReference type="ChEBI" id="CHEBI:58525"/>
        <dbReference type="EC" id="4.3.2.10"/>
    </reaction>
</comment>
<evidence type="ECO:0000256" key="5">
    <source>
        <dbReference type="ARBA" id="ARBA00022605"/>
    </source>
</evidence>
<keyword evidence="13" id="KW-1185">Reference proteome</keyword>
<gene>
    <name evidence="12" type="primary">hisF</name>
    <name evidence="12" type="ORF">HQN85_13565</name>
</gene>
<dbReference type="Gene3D" id="3.20.20.70">
    <property type="entry name" value="Aldolase class I"/>
    <property type="match status" value="1"/>
</dbReference>
<reference evidence="12 13" key="1">
    <citation type="submission" date="2020-05" db="EMBL/GenBank/DDBJ databases">
        <title>Description of Pedobacter foliorum sp. nov.</title>
        <authorList>
            <person name="Qi S."/>
            <person name="Carlier A."/>
            <person name="Cnockaert M."/>
            <person name="Vandamme P."/>
        </authorList>
    </citation>
    <scope>NUCLEOTIDE SEQUENCE [LARGE SCALE GENOMIC DNA]</scope>
    <source>
        <strain evidence="12 13">LMG 31300</strain>
    </source>
</reference>
<name>A0ABX2DI28_9SPHI</name>
<evidence type="ECO:0000256" key="3">
    <source>
        <dbReference type="ARBA" id="ARBA00011152"/>
    </source>
</evidence>
<comment type="function">
    <text evidence="8">IGPS catalyzes the conversion of PRFAR and glutamine to IGP, AICAR and glutamate. The HisF subunit catalyzes the cyclization activity that produces IGP and AICAR from PRFAR using the ammonia provided by the HisH subunit.</text>
</comment>
<dbReference type="PANTHER" id="PTHR21235">
    <property type="entry name" value="IMIDAZOLE GLYCEROL PHOSPHATE SYNTHASE SUBUNIT HISF/H IGP SYNTHASE SUBUNIT HISF/H"/>
    <property type="match status" value="1"/>
</dbReference>
<dbReference type="RefSeq" id="WP_173273123.1">
    <property type="nucleotide sequence ID" value="NZ_JABMKV010000003.1"/>
</dbReference>
<evidence type="ECO:0000313" key="12">
    <source>
        <dbReference type="EMBL" id="NQX32764.1"/>
    </source>
</evidence>
<evidence type="ECO:0000256" key="2">
    <source>
        <dbReference type="ARBA" id="ARBA00009667"/>
    </source>
</evidence>
<dbReference type="EMBL" id="JABMKV010000003">
    <property type="protein sequence ID" value="NQX32764.1"/>
    <property type="molecule type" value="Genomic_DNA"/>
</dbReference>
<protein>
    <recommendedName>
        <fullName evidence="4">imidazole glycerol-phosphate synthase</fullName>
        <ecNumber evidence="4">4.3.2.10</ecNumber>
    </recommendedName>
    <alternativeName>
        <fullName evidence="9">IGP synthase cyclase subunit</fullName>
    </alternativeName>
</protein>
<evidence type="ECO:0000256" key="1">
    <source>
        <dbReference type="ARBA" id="ARBA00005091"/>
    </source>
</evidence>
<keyword evidence="5 11" id="KW-0028">Amino-acid biosynthesis</keyword>
<dbReference type="CDD" id="cd04731">
    <property type="entry name" value="HisF"/>
    <property type="match status" value="1"/>
</dbReference>
<keyword evidence="6 11" id="KW-0368">Histidine biosynthesis</keyword>